<feature type="domain" description="Farnesoic acid O-methyl transferase" evidence="2">
    <location>
        <begin position="55"/>
        <end position="169"/>
    </location>
</feature>
<dbReference type="PANTHER" id="PTHR31649">
    <property type="entry name" value="AGAP009604-PA"/>
    <property type="match status" value="1"/>
</dbReference>
<dbReference type="Pfam" id="PF11901">
    <property type="entry name" value="DM9"/>
    <property type="match status" value="1"/>
</dbReference>
<feature type="signal peptide" evidence="1">
    <location>
        <begin position="1"/>
        <end position="24"/>
    </location>
</feature>
<protein>
    <recommendedName>
        <fullName evidence="2">Farnesoic acid O-methyl transferase domain-containing protein</fullName>
    </recommendedName>
</protein>
<dbReference type="Pfam" id="PF12248">
    <property type="entry name" value="Methyltransf_FA"/>
    <property type="match status" value="1"/>
</dbReference>
<dbReference type="InterPro" id="IPR006616">
    <property type="entry name" value="DM9_repeat"/>
</dbReference>
<reference evidence="3" key="1">
    <citation type="submission" date="2021-05" db="EMBL/GenBank/DDBJ databases">
        <authorList>
            <person name="Alioto T."/>
            <person name="Alioto T."/>
            <person name="Gomez Garrido J."/>
        </authorList>
    </citation>
    <scope>NUCLEOTIDE SEQUENCE</scope>
</reference>
<dbReference type="PANTHER" id="PTHR31649:SF1">
    <property type="entry name" value="FARNESOIC ACID O-METHYL TRANSFERASE DOMAIN-CONTAINING PROTEIN"/>
    <property type="match status" value="1"/>
</dbReference>
<evidence type="ECO:0000256" key="1">
    <source>
        <dbReference type="SAM" id="SignalP"/>
    </source>
</evidence>
<evidence type="ECO:0000313" key="3">
    <source>
        <dbReference type="EMBL" id="CAG6738686.1"/>
    </source>
</evidence>
<organism evidence="3">
    <name type="scientific">Cacopsylla melanoneura</name>
    <dbReference type="NCBI Taxonomy" id="428564"/>
    <lineage>
        <taxon>Eukaryota</taxon>
        <taxon>Metazoa</taxon>
        <taxon>Ecdysozoa</taxon>
        <taxon>Arthropoda</taxon>
        <taxon>Hexapoda</taxon>
        <taxon>Insecta</taxon>
        <taxon>Pterygota</taxon>
        <taxon>Neoptera</taxon>
        <taxon>Paraneoptera</taxon>
        <taxon>Hemiptera</taxon>
        <taxon>Sternorrhyncha</taxon>
        <taxon>Psylloidea</taxon>
        <taxon>Psyllidae</taxon>
        <taxon>Psyllinae</taxon>
        <taxon>Cacopsylla</taxon>
    </lineage>
</organism>
<proteinExistence type="predicted"/>
<dbReference type="AlphaFoldDB" id="A0A8D9E302"/>
<keyword evidence="1" id="KW-0732">Signal</keyword>
<accession>A0A8D9E302</accession>
<feature type="chain" id="PRO_5034774979" description="Farnesoic acid O-methyl transferase domain-containing protein" evidence="1">
    <location>
        <begin position="25"/>
        <end position="333"/>
    </location>
</feature>
<sequence length="333" mass="37218">MTKSISIIIGCFLFGDLLIVPLLGACVGNCSTTGNVAYFDGRPIELITDNKLDHYEYYKLAGKSFQFLVKAPSNVYVKFSPNILIVIGGWFNTRSVICNQQVGDQTFCIDFYVDEKTPGIVNAHEYKGFWVTVHADRTILVGLAGKVIPFMKYTHPEPLQMNYAGLGIFNDGSFGQFQIYGVVPQFLYWAHDVWEKSQDHAFQAGQDITGEPLYIIRLRHKDPLTVYNYFPSLRFVSFGYGKLTNGMYPHPEQSYEVLCGGANATWVRAGDDVRPPNAFPSGSTKDGDTLYICRASYGNTLAVGQVASDNICYFVLDDGIELIAKDKFEVLVY</sequence>
<name>A0A8D9E302_9HEMI</name>
<dbReference type="InterPro" id="IPR022041">
    <property type="entry name" value="Methyltransf_FA"/>
</dbReference>
<dbReference type="SMART" id="SM00696">
    <property type="entry name" value="DM9"/>
    <property type="match status" value="2"/>
</dbReference>
<dbReference type="EMBL" id="HBUF01409173">
    <property type="protein sequence ID" value="CAG6738686.1"/>
    <property type="molecule type" value="Transcribed_RNA"/>
</dbReference>
<evidence type="ECO:0000259" key="2">
    <source>
        <dbReference type="Pfam" id="PF12248"/>
    </source>
</evidence>